<keyword evidence="2 5" id="KW-0808">Transferase</keyword>
<dbReference type="InterPro" id="IPR041698">
    <property type="entry name" value="Methyltransf_25"/>
</dbReference>
<organism evidence="5 6">
    <name type="scientific">Gloeothece verrucosa (strain PCC 7822)</name>
    <name type="common">Cyanothece sp. (strain PCC 7822)</name>
    <dbReference type="NCBI Taxonomy" id="497965"/>
    <lineage>
        <taxon>Bacteria</taxon>
        <taxon>Bacillati</taxon>
        <taxon>Cyanobacteriota</taxon>
        <taxon>Cyanophyceae</taxon>
        <taxon>Oscillatoriophycideae</taxon>
        <taxon>Chroococcales</taxon>
        <taxon>Aphanothecaceae</taxon>
        <taxon>Gloeothece</taxon>
        <taxon>Gloeothece verrucosa</taxon>
    </lineage>
</organism>
<gene>
    <name evidence="5" type="ordered locus">Cyan7822_5118</name>
</gene>
<keyword evidence="1 5" id="KW-0489">Methyltransferase</keyword>
<evidence type="ECO:0000256" key="3">
    <source>
        <dbReference type="ARBA" id="ARBA00022691"/>
    </source>
</evidence>
<dbReference type="GO" id="GO:0016279">
    <property type="term" value="F:protein-lysine N-methyltransferase activity"/>
    <property type="evidence" value="ECO:0007669"/>
    <property type="project" value="TreeGrafter"/>
</dbReference>
<dbReference type="EMBL" id="CP002198">
    <property type="protein sequence ID" value="ADN17003.1"/>
    <property type="molecule type" value="Genomic_DNA"/>
</dbReference>
<evidence type="ECO:0000313" key="6">
    <source>
        <dbReference type="Proteomes" id="UP000008206"/>
    </source>
</evidence>
<proteinExistence type="predicted"/>
<dbReference type="Gene3D" id="3.40.50.150">
    <property type="entry name" value="Vaccinia Virus protein VP39"/>
    <property type="match status" value="1"/>
</dbReference>
<dbReference type="PANTHER" id="PTHR12843:SF5">
    <property type="entry name" value="EEF1A LYSINE METHYLTRANSFERASE 2"/>
    <property type="match status" value="1"/>
</dbReference>
<dbReference type="PROSITE" id="PS51585">
    <property type="entry name" value="SAM_MT_TPMT"/>
    <property type="match status" value="1"/>
</dbReference>
<dbReference type="eggNOG" id="COG2890">
    <property type="taxonomic scope" value="Bacteria"/>
</dbReference>
<dbReference type="STRING" id="497965.Cyan7822_5118"/>
<dbReference type="HOGENOM" id="CLU_056435_4_3_3"/>
<evidence type="ECO:0000256" key="2">
    <source>
        <dbReference type="ARBA" id="ARBA00022679"/>
    </source>
</evidence>
<dbReference type="InterPro" id="IPR008854">
    <property type="entry name" value="TPMT"/>
</dbReference>
<dbReference type="RefSeq" id="WP_013325041.1">
    <property type="nucleotide sequence ID" value="NC_014501.1"/>
</dbReference>
<dbReference type="PANTHER" id="PTHR12843">
    <property type="entry name" value="PROTEIN-LYSINE N-METHYLTRANSFERASE METTL10"/>
    <property type="match status" value="1"/>
</dbReference>
<reference evidence="6" key="1">
    <citation type="journal article" date="2011" name="MBio">
        <title>Novel metabolic attributes of the genus Cyanothece, comprising a group of unicellular nitrogen-fixing Cyanobacteria.</title>
        <authorList>
            <person name="Bandyopadhyay A."/>
            <person name="Elvitigala T."/>
            <person name="Welsh E."/>
            <person name="Stockel J."/>
            <person name="Liberton M."/>
            <person name="Min H."/>
            <person name="Sherman L.A."/>
            <person name="Pakrasi H.B."/>
        </authorList>
    </citation>
    <scope>NUCLEOTIDE SEQUENCE [LARGE SCALE GENOMIC DNA]</scope>
    <source>
        <strain evidence="6">PCC 7822</strain>
    </source>
</reference>
<evidence type="ECO:0000256" key="1">
    <source>
        <dbReference type="ARBA" id="ARBA00022603"/>
    </source>
</evidence>
<dbReference type="GO" id="GO:0005737">
    <property type="term" value="C:cytoplasm"/>
    <property type="evidence" value="ECO:0007669"/>
    <property type="project" value="TreeGrafter"/>
</dbReference>
<feature type="domain" description="Methyltransferase" evidence="4">
    <location>
        <begin position="47"/>
        <end position="138"/>
    </location>
</feature>
<keyword evidence="6" id="KW-1185">Reference proteome</keyword>
<sequence length="201" mass="23155">MEKERSFPDWEQLYQQESVETMPWFHPELDLDVDKALSELNLDQAMVLDLGTGPGTQAMALAERGFNVIATDLSHSAIDKASSVAQQRRLEITWKQDDILNTQLGEQFDLILDRGCFHVLAPERRADYVQVVARLLKPSKYLFLKTFSVSETLEGGPYRFRASEIEELFREHFLLRSAQETVYYGTLDPLPRALFCILQRL</sequence>
<dbReference type="InterPro" id="IPR029063">
    <property type="entry name" value="SAM-dependent_MTases_sf"/>
</dbReference>
<evidence type="ECO:0000259" key="4">
    <source>
        <dbReference type="Pfam" id="PF13649"/>
    </source>
</evidence>
<dbReference type="AlphaFoldDB" id="E0UJI5"/>
<evidence type="ECO:0000313" key="5">
    <source>
        <dbReference type="EMBL" id="ADN17003.1"/>
    </source>
</evidence>
<dbReference type="SUPFAM" id="SSF53335">
    <property type="entry name" value="S-adenosyl-L-methionine-dependent methyltransferases"/>
    <property type="match status" value="1"/>
</dbReference>
<dbReference type="Pfam" id="PF13649">
    <property type="entry name" value="Methyltransf_25"/>
    <property type="match status" value="1"/>
</dbReference>
<protein>
    <submittedName>
        <fullName evidence="5">Methyltransferase type 11</fullName>
    </submittedName>
</protein>
<dbReference type="KEGG" id="cyj:Cyan7822_5118"/>
<keyword evidence="3" id="KW-0949">S-adenosyl-L-methionine</keyword>
<dbReference type="GO" id="GO:0032259">
    <property type="term" value="P:methylation"/>
    <property type="evidence" value="ECO:0007669"/>
    <property type="project" value="UniProtKB-KW"/>
</dbReference>
<accession>E0UJI5</accession>
<dbReference type="CDD" id="cd02440">
    <property type="entry name" value="AdoMet_MTases"/>
    <property type="match status" value="1"/>
</dbReference>
<dbReference type="OrthoDB" id="9778208at2"/>
<dbReference type="Proteomes" id="UP000008206">
    <property type="component" value="Chromosome"/>
</dbReference>
<name>E0UJI5_GLOV7</name>